<evidence type="ECO:0000313" key="1">
    <source>
        <dbReference type="EMBL" id="OMJ73451.1"/>
    </source>
</evidence>
<reference evidence="1 2" key="1">
    <citation type="submission" date="2016-11" db="EMBL/GenBank/DDBJ databases">
        <title>The macronuclear genome of Stentor coeruleus: a giant cell with tiny introns.</title>
        <authorList>
            <person name="Slabodnick M."/>
            <person name="Ruby J.G."/>
            <person name="Reiff S.B."/>
            <person name="Swart E.C."/>
            <person name="Gosai S."/>
            <person name="Prabakaran S."/>
            <person name="Witkowska E."/>
            <person name="Larue G.E."/>
            <person name="Fisher S."/>
            <person name="Freeman R.M."/>
            <person name="Gunawardena J."/>
            <person name="Chu W."/>
            <person name="Stover N.A."/>
            <person name="Gregory B.D."/>
            <person name="Nowacki M."/>
            <person name="Derisi J."/>
            <person name="Roy S.W."/>
            <person name="Marshall W.F."/>
            <person name="Sood P."/>
        </authorList>
    </citation>
    <scope>NUCLEOTIDE SEQUENCE [LARGE SCALE GENOMIC DNA]</scope>
    <source>
        <strain evidence="1">WM001</strain>
    </source>
</reference>
<organism evidence="1 2">
    <name type="scientific">Stentor coeruleus</name>
    <dbReference type="NCBI Taxonomy" id="5963"/>
    <lineage>
        <taxon>Eukaryota</taxon>
        <taxon>Sar</taxon>
        <taxon>Alveolata</taxon>
        <taxon>Ciliophora</taxon>
        <taxon>Postciliodesmatophora</taxon>
        <taxon>Heterotrichea</taxon>
        <taxon>Heterotrichida</taxon>
        <taxon>Stentoridae</taxon>
        <taxon>Stentor</taxon>
    </lineage>
</organism>
<keyword evidence="2" id="KW-1185">Reference proteome</keyword>
<proteinExistence type="predicted"/>
<dbReference type="Proteomes" id="UP000187209">
    <property type="component" value="Unassembled WGS sequence"/>
</dbReference>
<comment type="caution">
    <text evidence="1">The sequence shown here is derived from an EMBL/GenBank/DDBJ whole genome shotgun (WGS) entry which is preliminary data.</text>
</comment>
<sequence>MEIKQHSRPTSSCGVLRNIKNLENRIQTFKPKPLPRPPKKSRELQHLEAELGVEKYKNILLTEEISQHKQELVRTKKFINNFEALKNDYDLLNASVKRSKTIQEEQKEEIENLKRTVYLLRNCK</sequence>
<evidence type="ECO:0000313" key="2">
    <source>
        <dbReference type="Proteomes" id="UP000187209"/>
    </source>
</evidence>
<name>A0A1R2B9I1_9CILI</name>
<gene>
    <name evidence="1" type="ORF">SteCoe_27844</name>
</gene>
<dbReference type="EMBL" id="MPUH01000820">
    <property type="protein sequence ID" value="OMJ73451.1"/>
    <property type="molecule type" value="Genomic_DNA"/>
</dbReference>
<protein>
    <submittedName>
        <fullName evidence="1">Uncharacterized protein</fullName>
    </submittedName>
</protein>
<dbReference type="AlphaFoldDB" id="A0A1R2B9I1"/>
<accession>A0A1R2B9I1</accession>